<feature type="transmembrane region" description="Helical" evidence="7">
    <location>
        <begin position="448"/>
        <end position="469"/>
    </location>
</feature>
<dbReference type="InterPro" id="IPR036259">
    <property type="entry name" value="MFS_trans_sf"/>
</dbReference>
<feature type="transmembrane region" description="Helical" evidence="7">
    <location>
        <begin position="357"/>
        <end position="375"/>
    </location>
</feature>
<dbReference type="EMBL" id="BAABHS010000014">
    <property type="protein sequence ID" value="GAA4971202.1"/>
    <property type="molecule type" value="Genomic_DNA"/>
</dbReference>
<keyword evidence="3 7" id="KW-0812">Transmembrane</keyword>
<dbReference type="RefSeq" id="WP_345677035.1">
    <property type="nucleotide sequence ID" value="NZ_BAABHS010000014.1"/>
</dbReference>
<sequence length="519" mass="54529">MATATASADAADQSRPRLRNLLSFRGRYRMLHLAMLAFLCSFVVWFDMAPFMDDIGAEFGLTAGQKATLALCNIALTIPARTLVGLLVDRYGPRRVYGSLLIFAAVPNTIFALAQSYTLLVVSRLMVSIVGAGFVVGIRLVAEWFPKRELGTAEGYYGGWGNFGSAAAALTLPVLASSLADGEGAWRWGVGTAGLLAAVYGVCFLLMARDVPDGKTYQRAAARKPGLQVTSRPAVFGLMALQVPLAVALGFVVYRLNADFTTTTPKGPKTFPGVIGDGTAAVLYAVVAAWLAYQIHAVVKSNREVLRGGAAAVEPYRFAPVGLLAIAYMVTFGAELTMASWLPSFFKTLFDMDTADAATAAACFAGTNLLTRPFGGWLSDRTGRRKLTLLGLLAGAFLSYLVLWRIDPGWPVWQSVGLLALASVFIQGGNGAVYAIVPQIQHRLSGQISGLVGAYGNVGGVLFTSLIFLQVVPQTVFLVIGLASLGAGLCCLLLPGVGEVRAAAADGEAAAVPVAATAG</sequence>
<evidence type="ECO:0000256" key="7">
    <source>
        <dbReference type="SAM" id="Phobius"/>
    </source>
</evidence>
<dbReference type="PROSITE" id="PS50850">
    <property type="entry name" value="MFS"/>
    <property type="match status" value="1"/>
</dbReference>
<dbReference type="Gene3D" id="1.20.1250.20">
    <property type="entry name" value="MFS general substrate transporter like domains"/>
    <property type="match status" value="2"/>
</dbReference>
<feature type="transmembrane region" description="Helical" evidence="7">
    <location>
        <begin position="125"/>
        <end position="145"/>
    </location>
</feature>
<dbReference type="InterPro" id="IPR011701">
    <property type="entry name" value="MFS"/>
</dbReference>
<feature type="transmembrane region" description="Helical" evidence="7">
    <location>
        <begin position="30"/>
        <end position="48"/>
    </location>
</feature>
<comment type="subcellular location">
    <subcellularLocation>
        <location evidence="1">Cell membrane</location>
        <topology evidence="1">Multi-pass membrane protein</topology>
    </subcellularLocation>
</comment>
<keyword evidence="5" id="KW-0534">Nitrate assimilation</keyword>
<organism evidence="9 10">
    <name type="scientific">Yinghuangia aomiensis</name>
    <dbReference type="NCBI Taxonomy" id="676205"/>
    <lineage>
        <taxon>Bacteria</taxon>
        <taxon>Bacillati</taxon>
        <taxon>Actinomycetota</taxon>
        <taxon>Actinomycetes</taxon>
        <taxon>Kitasatosporales</taxon>
        <taxon>Streptomycetaceae</taxon>
        <taxon>Yinghuangia</taxon>
    </lineage>
</organism>
<evidence type="ECO:0000256" key="5">
    <source>
        <dbReference type="ARBA" id="ARBA00023063"/>
    </source>
</evidence>
<dbReference type="Proteomes" id="UP001500466">
    <property type="component" value="Unassembled WGS sequence"/>
</dbReference>
<evidence type="ECO:0000256" key="3">
    <source>
        <dbReference type="ARBA" id="ARBA00022692"/>
    </source>
</evidence>
<keyword evidence="6 7" id="KW-0472">Membrane</keyword>
<gene>
    <name evidence="9" type="ORF">GCM10023205_41140</name>
</gene>
<proteinExistence type="inferred from homology"/>
<evidence type="ECO:0000256" key="6">
    <source>
        <dbReference type="ARBA" id="ARBA00023136"/>
    </source>
</evidence>
<keyword evidence="10" id="KW-1185">Reference proteome</keyword>
<feature type="transmembrane region" description="Helical" evidence="7">
    <location>
        <begin position="100"/>
        <end position="119"/>
    </location>
</feature>
<dbReference type="InterPro" id="IPR044772">
    <property type="entry name" value="NO3_transporter"/>
</dbReference>
<feature type="transmembrane region" description="Helical" evidence="7">
    <location>
        <begin position="229"/>
        <end position="254"/>
    </location>
</feature>
<protein>
    <recommendedName>
        <fullName evidence="8">Major facilitator superfamily (MFS) profile domain-containing protein</fullName>
    </recommendedName>
</protein>
<feature type="transmembrane region" description="Helical" evidence="7">
    <location>
        <begin position="68"/>
        <end position="88"/>
    </location>
</feature>
<evidence type="ECO:0000256" key="2">
    <source>
        <dbReference type="ARBA" id="ARBA00008432"/>
    </source>
</evidence>
<evidence type="ECO:0000256" key="1">
    <source>
        <dbReference type="ARBA" id="ARBA00004651"/>
    </source>
</evidence>
<feature type="transmembrane region" description="Helical" evidence="7">
    <location>
        <begin position="387"/>
        <end position="406"/>
    </location>
</feature>
<evidence type="ECO:0000313" key="9">
    <source>
        <dbReference type="EMBL" id="GAA4971202.1"/>
    </source>
</evidence>
<name>A0ABP9HI30_9ACTN</name>
<accession>A0ABP9HI30</accession>
<comment type="similarity">
    <text evidence="2">Belongs to the major facilitator superfamily. Nitrate/nitrite porter (TC 2.A.1.8) family.</text>
</comment>
<reference evidence="10" key="1">
    <citation type="journal article" date="2019" name="Int. J. Syst. Evol. Microbiol.">
        <title>The Global Catalogue of Microorganisms (GCM) 10K type strain sequencing project: providing services to taxonomists for standard genome sequencing and annotation.</title>
        <authorList>
            <consortium name="The Broad Institute Genomics Platform"/>
            <consortium name="The Broad Institute Genome Sequencing Center for Infectious Disease"/>
            <person name="Wu L."/>
            <person name="Ma J."/>
        </authorList>
    </citation>
    <scope>NUCLEOTIDE SEQUENCE [LARGE SCALE GENOMIC DNA]</scope>
    <source>
        <strain evidence="10">JCM 17986</strain>
    </source>
</reference>
<feature type="transmembrane region" description="Helical" evidence="7">
    <location>
        <begin position="274"/>
        <end position="295"/>
    </location>
</feature>
<dbReference type="InterPro" id="IPR020846">
    <property type="entry name" value="MFS_dom"/>
</dbReference>
<feature type="transmembrane region" description="Helical" evidence="7">
    <location>
        <begin position="188"/>
        <end position="208"/>
    </location>
</feature>
<dbReference type="PANTHER" id="PTHR23515">
    <property type="entry name" value="HIGH-AFFINITY NITRATE TRANSPORTER 2.3"/>
    <property type="match status" value="1"/>
</dbReference>
<keyword evidence="4 7" id="KW-1133">Transmembrane helix</keyword>
<feature type="domain" description="Major facilitator superfamily (MFS) profile" evidence="8">
    <location>
        <begin position="29"/>
        <end position="499"/>
    </location>
</feature>
<dbReference type="SUPFAM" id="SSF103473">
    <property type="entry name" value="MFS general substrate transporter"/>
    <property type="match status" value="1"/>
</dbReference>
<evidence type="ECO:0000313" key="10">
    <source>
        <dbReference type="Proteomes" id="UP001500466"/>
    </source>
</evidence>
<feature type="transmembrane region" description="Helical" evidence="7">
    <location>
        <begin position="412"/>
        <end position="436"/>
    </location>
</feature>
<feature type="transmembrane region" description="Helical" evidence="7">
    <location>
        <begin position="157"/>
        <end position="176"/>
    </location>
</feature>
<evidence type="ECO:0000256" key="4">
    <source>
        <dbReference type="ARBA" id="ARBA00022989"/>
    </source>
</evidence>
<comment type="caution">
    <text evidence="9">The sequence shown here is derived from an EMBL/GenBank/DDBJ whole genome shotgun (WGS) entry which is preliminary data.</text>
</comment>
<feature type="transmembrane region" description="Helical" evidence="7">
    <location>
        <begin position="316"/>
        <end position="337"/>
    </location>
</feature>
<dbReference type="Pfam" id="PF07690">
    <property type="entry name" value="MFS_1"/>
    <property type="match status" value="1"/>
</dbReference>
<feature type="transmembrane region" description="Helical" evidence="7">
    <location>
        <begin position="475"/>
        <end position="494"/>
    </location>
</feature>
<evidence type="ECO:0000259" key="8">
    <source>
        <dbReference type="PROSITE" id="PS50850"/>
    </source>
</evidence>